<dbReference type="Pfam" id="PF03724">
    <property type="entry name" value="META"/>
    <property type="match status" value="2"/>
</dbReference>
<dbReference type="RefSeq" id="WP_378402471.1">
    <property type="nucleotide sequence ID" value="NZ_JBHTCS010000009.1"/>
</dbReference>
<dbReference type="PANTHER" id="PTHR35535:SF2">
    <property type="entry name" value="DUF306 DOMAIN-CONTAINING PROTEIN"/>
    <property type="match status" value="1"/>
</dbReference>
<dbReference type="Gene3D" id="2.40.128.270">
    <property type="match status" value="2"/>
</dbReference>
<evidence type="ECO:0000313" key="4">
    <source>
        <dbReference type="Proteomes" id="UP001596484"/>
    </source>
</evidence>
<organism evidence="3 4">
    <name type="scientific">Rhodococcus daqingensis</name>
    <dbReference type="NCBI Taxonomy" id="2479363"/>
    <lineage>
        <taxon>Bacteria</taxon>
        <taxon>Bacillati</taxon>
        <taxon>Actinomycetota</taxon>
        <taxon>Actinomycetes</taxon>
        <taxon>Mycobacteriales</taxon>
        <taxon>Nocardiaceae</taxon>
        <taxon>Rhodococcus</taxon>
    </lineage>
</organism>
<feature type="signal peptide" evidence="1">
    <location>
        <begin position="1"/>
        <end position="21"/>
    </location>
</feature>
<protein>
    <submittedName>
        <fullName evidence="3">META domain-containing protein</fullName>
    </submittedName>
</protein>
<dbReference type="PANTHER" id="PTHR35535">
    <property type="entry name" value="HEAT SHOCK PROTEIN HSLJ"/>
    <property type="match status" value="1"/>
</dbReference>
<keyword evidence="4" id="KW-1185">Reference proteome</keyword>
<dbReference type="Proteomes" id="UP001596484">
    <property type="component" value="Unassembled WGS sequence"/>
</dbReference>
<dbReference type="InterPro" id="IPR005184">
    <property type="entry name" value="DUF306_Meta_HslJ"/>
</dbReference>
<accession>A0ABW2RU85</accession>
<evidence type="ECO:0000313" key="3">
    <source>
        <dbReference type="EMBL" id="MFC7447414.1"/>
    </source>
</evidence>
<proteinExistence type="predicted"/>
<evidence type="ECO:0000256" key="1">
    <source>
        <dbReference type="SAM" id="SignalP"/>
    </source>
</evidence>
<feature type="chain" id="PRO_5046361075" evidence="1">
    <location>
        <begin position="22"/>
        <end position="259"/>
    </location>
</feature>
<dbReference type="PROSITE" id="PS51257">
    <property type="entry name" value="PROKAR_LIPOPROTEIN"/>
    <property type="match status" value="1"/>
</dbReference>
<feature type="domain" description="DUF306" evidence="2">
    <location>
        <begin position="145"/>
        <end position="253"/>
    </location>
</feature>
<dbReference type="InterPro" id="IPR053147">
    <property type="entry name" value="Hsp_HslJ-like"/>
</dbReference>
<name>A0ABW2RU85_9NOCA</name>
<evidence type="ECO:0000259" key="2">
    <source>
        <dbReference type="Pfam" id="PF03724"/>
    </source>
</evidence>
<dbReference type="InterPro" id="IPR038670">
    <property type="entry name" value="HslJ-like_sf"/>
</dbReference>
<keyword evidence="1" id="KW-0732">Signal</keyword>
<feature type="domain" description="DUF306" evidence="2">
    <location>
        <begin position="31"/>
        <end position="135"/>
    </location>
</feature>
<dbReference type="EMBL" id="JBHTCS010000009">
    <property type="protein sequence ID" value="MFC7447414.1"/>
    <property type="molecule type" value="Genomic_DNA"/>
</dbReference>
<sequence length="259" mass="26543">MRLRRLAGFALLAAAFLTACSAESASTPSGADLQGRTFISTEVEGTPIPGGGPLTVEFAQPDRISMTAGCNRGNSTVDLSDGKMVTGPIATTMMACVGDTAGADEWMTSLFEAGPAWTLTGETLTLTTGDTAVTLVDKKVATPDRPITGTTWVVDQLIGPTAVTTSVALETAAPNLLIGEDGSVTGSAGCNRITGTAQVAGDKVTFGPLATTRMACEPEVAEVERAVLNVLNGETTFTVDADRARVMQADGDGLGLRAR</sequence>
<reference evidence="4" key="1">
    <citation type="journal article" date="2019" name="Int. J. Syst. Evol. Microbiol.">
        <title>The Global Catalogue of Microorganisms (GCM) 10K type strain sequencing project: providing services to taxonomists for standard genome sequencing and annotation.</title>
        <authorList>
            <consortium name="The Broad Institute Genomics Platform"/>
            <consortium name="The Broad Institute Genome Sequencing Center for Infectious Disease"/>
            <person name="Wu L."/>
            <person name="Ma J."/>
        </authorList>
    </citation>
    <scope>NUCLEOTIDE SEQUENCE [LARGE SCALE GENOMIC DNA]</scope>
    <source>
        <strain evidence="4">ICMP 19430</strain>
    </source>
</reference>
<comment type="caution">
    <text evidence="3">The sequence shown here is derived from an EMBL/GenBank/DDBJ whole genome shotgun (WGS) entry which is preliminary data.</text>
</comment>
<gene>
    <name evidence="3" type="ORF">ACFQS9_05865</name>
</gene>